<gene>
    <name evidence="2" type="ORF">PECAL_4P17310</name>
</gene>
<protein>
    <submittedName>
        <fullName evidence="2">Uncharacterized protein</fullName>
    </submittedName>
</protein>
<dbReference type="AlphaFoldDB" id="A0A8J2WZA6"/>
<name>A0A8J2WZA6_9STRA</name>
<dbReference type="EMBL" id="CAKKNE010000004">
    <property type="protein sequence ID" value="CAH0374452.1"/>
    <property type="molecule type" value="Genomic_DNA"/>
</dbReference>
<feature type="chain" id="PRO_5035197116" evidence="1">
    <location>
        <begin position="19"/>
        <end position="265"/>
    </location>
</feature>
<comment type="caution">
    <text evidence="2">The sequence shown here is derived from an EMBL/GenBank/DDBJ whole genome shotgun (WGS) entry which is preliminary data.</text>
</comment>
<keyword evidence="3" id="KW-1185">Reference proteome</keyword>
<sequence>MPSLTKVLLALSLASTDAWFQKTFCSYFEERANKCMCQNLPQAIALEFGDSTENLETNTQWLVQPEQILTYPCSTGYLGTSSAEINMIGQLDVTRESSLDHDSRTGNAAANYELEHDIQDAITDLGESLIDSVKCGVKCDINNNAVASGTLDTGIYESNNANSILEANRWGWPIYNHEEIEYLCGAHPGVGPQSERTGALDKWWIDKGFGELVDGLSACDCKTDVTFGDGSIGSIATGCYRCAGTITYGITESTGCYVSDSDVGH</sequence>
<organism evidence="2 3">
    <name type="scientific">Pelagomonas calceolata</name>
    <dbReference type="NCBI Taxonomy" id="35677"/>
    <lineage>
        <taxon>Eukaryota</taxon>
        <taxon>Sar</taxon>
        <taxon>Stramenopiles</taxon>
        <taxon>Ochrophyta</taxon>
        <taxon>Pelagophyceae</taxon>
        <taxon>Pelagomonadales</taxon>
        <taxon>Pelagomonadaceae</taxon>
        <taxon>Pelagomonas</taxon>
    </lineage>
</organism>
<feature type="signal peptide" evidence="1">
    <location>
        <begin position="1"/>
        <end position="18"/>
    </location>
</feature>
<accession>A0A8J2WZA6</accession>
<dbReference type="Proteomes" id="UP000789595">
    <property type="component" value="Unassembled WGS sequence"/>
</dbReference>
<reference evidence="2" key="1">
    <citation type="submission" date="2021-11" db="EMBL/GenBank/DDBJ databases">
        <authorList>
            <consortium name="Genoscope - CEA"/>
            <person name="William W."/>
        </authorList>
    </citation>
    <scope>NUCLEOTIDE SEQUENCE</scope>
</reference>
<evidence type="ECO:0000313" key="2">
    <source>
        <dbReference type="EMBL" id="CAH0374452.1"/>
    </source>
</evidence>
<evidence type="ECO:0000256" key="1">
    <source>
        <dbReference type="SAM" id="SignalP"/>
    </source>
</evidence>
<proteinExistence type="predicted"/>
<keyword evidence="1" id="KW-0732">Signal</keyword>
<evidence type="ECO:0000313" key="3">
    <source>
        <dbReference type="Proteomes" id="UP000789595"/>
    </source>
</evidence>